<dbReference type="GO" id="GO:0000932">
    <property type="term" value="C:P-body"/>
    <property type="evidence" value="ECO:0007669"/>
    <property type="project" value="UniProtKB-SubCell"/>
</dbReference>
<proteinExistence type="inferred from homology"/>
<dbReference type="Gene3D" id="3.30.420.10">
    <property type="entry name" value="Ribonuclease H-like superfamily/Ribonuclease H"/>
    <property type="match status" value="1"/>
</dbReference>
<dbReference type="InterPro" id="IPR036397">
    <property type="entry name" value="RNaseH_sf"/>
</dbReference>
<dbReference type="FunFam" id="2.170.260.10:FF:000001">
    <property type="entry name" value="Protein argonaute-2"/>
    <property type="match status" value="1"/>
</dbReference>
<dbReference type="SMART" id="SM00950">
    <property type="entry name" value="Piwi"/>
    <property type="match status" value="1"/>
</dbReference>
<keyword evidence="5" id="KW-0694">RNA-binding</keyword>
<comment type="subcellular location">
    <subcellularLocation>
        <location evidence="1">Cytoplasm</location>
        <location evidence="1">P-body</location>
    </subcellularLocation>
</comment>
<feature type="domain" description="Piwi" evidence="11">
    <location>
        <begin position="568"/>
        <end position="869"/>
    </location>
</feature>
<dbReference type="OrthoDB" id="10252740at2759"/>
<comment type="similarity">
    <text evidence="2">Belongs to the argonaute family. Ago subfamily.</text>
</comment>
<dbReference type="PROSITE" id="PS50821">
    <property type="entry name" value="PAZ"/>
    <property type="match status" value="1"/>
</dbReference>
<dbReference type="InterPro" id="IPR032474">
    <property type="entry name" value="Argonaute_N"/>
</dbReference>
<dbReference type="EMBL" id="OA882087">
    <property type="protein sequence ID" value="CAD7272661.1"/>
    <property type="molecule type" value="Genomic_DNA"/>
</dbReference>
<dbReference type="InterPro" id="IPR032472">
    <property type="entry name" value="ArgoL2"/>
</dbReference>
<dbReference type="PANTHER" id="PTHR22891">
    <property type="entry name" value="EUKARYOTIC TRANSLATION INITIATION FACTOR 2C"/>
    <property type="match status" value="1"/>
</dbReference>
<evidence type="ECO:0000256" key="8">
    <source>
        <dbReference type="ARBA" id="ARBA00070769"/>
    </source>
</evidence>
<keyword evidence="13" id="KW-1185">Reference proteome</keyword>
<dbReference type="CDD" id="cd04657">
    <property type="entry name" value="Piwi_ago-like"/>
    <property type="match status" value="1"/>
</dbReference>
<dbReference type="Gene3D" id="2.170.260.10">
    <property type="entry name" value="paz domain"/>
    <property type="match status" value="1"/>
</dbReference>
<evidence type="ECO:0000256" key="4">
    <source>
        <dbReference type="ARBA" id="ARBA00022845"/>
    </source>
</evidence>
<organism evidence="12">
    <name type="scientific">Notodromas monacha</name>
    <dbReference type="NCBI Taxonomy" id="399045"/>
    <lineage>
        <taxon>Eukaryota</taxon>
        <taxon>Metazoa</taxon>
        <taxon>Ecdysozoa</taxon>
        <taxon>Arthropoda</taxon>
        <taxon>Crustacea</taxon>
        <taxon>Oligostraca</taxon>
        <taxon>Ostracoda</taxon>
        <taxon>Podocopa</taxon>
        <taxon>Podocopida</taxon>
        <taxon>Cypridocopina</taxon>
        <taxon>Cypridoidea</taxon>
        <taxon>Cyprididae</taxon>
        <taxon>Notodromas</taxon>
    </lineage>
</organism>
<accession>A0A7R9BEL7</accession>
<dbReference type="InterPro" id="IPR003100">
    <property type="entry name" value="PAZ_dom"/>
</dbReference>
<reference evidence="12" key="1">
    <citation type="submission" date="2020-11" db="EMBL/GenBank/DDBJ databases">
        <authorList>
            <person name="Tran Van P."/>
        </authorList>
    </citation>
    <scope>NUCLEOTIDE SEQUENCE</scope>
</reference>
<gene>
    <name evidence="12" type="ORF">NMOB1V02_LOCUS586</name>
</gene>
<dbReference type="Pfam" id="PF08699">
    <property type="entry name" value="ArgoL1"/>
    <property type="match status" value="1"/>
</dbReference>
<dbReference type="Pfam" id="PF16486">
    <property type="entry name" value="ArgoN"/>
    <property type="match status" value="1"/>
</dbReference>
<dbReference type="Proteomes" id="UP000678499">
    <property type="component" value="Unassembled WGS sequence"/>
</dbReference>
<dbReference type="GO" id="GO:0016442">
    <property type="term" value="C:RISC complex"/>
    <property type="evidence" value="ECO:0007669"/>
    <property type="project" value="UniProtKB-ARBA"/>
</dbReference>
<dbReference type="PROSITE" id="PS50822">
    <property type="entry name" value="PIWI"/>
    <property type="match status" value="1"/>
</dbReference>
<dbReference type="Pfam" id="PF16487">
    <property type="entry name" value="ArgoMid"/>
    <property type="match status" value="1"/>
</dbReference>
<dbReference type="InterPro" id="IPR032473">
    <property type="entry name" value="Argonaute_Mid_dom"/>
</dbReference>
<keyword evidence="6" id="KW-0943">RNA-mediated gene silencing</keyword>
<evidence type="ECO:0000256" key="7">
    <source>
        <dbReference type="ARBA" id="ARBA00023274"/>
    </source>
</evidence>
<dbReference type="SUPFAM" id="SSF53098">
    <property type="entry name" value="Ribonuclease H-like"/>
    <property type="match status" value="1"/>
</dbReference>
<name>A0A7R9BEL7_9CRUS</name>
<feature type="domain" description="PAZ" evidence="10">
    <location>
        <begin position="280"/>
        <end position="399"/>
    </location>
</feature>
<evidence type="ECO:0000259" key="11">
    <source>
        <dbReference type="PROSITE" id="PS50822"/>
    </source>
</evidence>
<dbReference type="FunFam" id="3.40.50.2300:FF:000005">
    <property type="entry name" value="Protein argonaute-2"/>
    <property type="match status" value="1"/>
</dbReference>
<dbReference type="Gene3D" id="3.40.50.2300">
    <property type="match status" value="1"/>
</dbReference>
<protein>
    <recommendedName>
        <fullName evidence="8">Protein argonaute-1</fullName>
    </recommendedName>
</protein>
<evidence type="ECO:0000256" key="2">
    <source>
        <dbReference type="ARBA" id="ARBA00008201"/>
    </source>
</evidence>
<keyword evidence="3" id="KW-0963">Cytoplasm</keyword>
<dbReference type="CDD" id="cd02846">
    <property type="entry name" value="PAZ_argonaute_like"/>
    <property type="match status" value="1"/>
</dbReference>
<keyword evidence="4" id="KW-0810">Translation regulation</keyword>
<dbReference type="GO" id="GO:0034587">
    <property type="term" value="P:piRNA processing"/>
    <property type="evidence" value="ECO:0007669"/>
    <property type="project" value="UniProtKB-ARBA"/>
</dbReference>
<dbReference type="Pfam" id="PF02170">
    <property type="entry name" value="PAZ"/>
    <property type="match status" value="1"/>
</dbReference>
<dbReference type="SMART" id="SM00949">
    <property type="entry name" value="PAZ"/>
    <property type="match status" value="1"/>
</dbReference>
<dbReference type="Pfam" id="PF02171">
    <property type="entry name" value="Piwi"/>
    <property type="match status" value="1"/>
</dbReference>
<dbReference type="InterPro" id="IPR003165">
    <property type="entry name" value="Piwi"/>
</dbReference>
<dbReference type="Pfam" id="PF16488">
    <property type="entry name" value="ArgoL2"/>
    <property type="match status" value="1"/>
</dbReference>
<dbReference type="GO" id="GO:0006417">
    <property type="term" value="P:regulation of translation"/>
    <property type="evidence" value="ECO:0007669"/>
    <property type="project" value="UniProtKB-KW"/>
</dbReference>
<evidence type="ECO:0000256" key="9">
    <source>
        <dbReference type="SAM" id="MobiDB-lite"/>
    </source>
</evidence>
<dbReference type="InterPro" id="IPR014811">
    <property type="entry name" value="ArgoL1"/>
</dbReference>
<dbReference type="InterPro" id="IPR012337">
    <property type="entry name" value="RNaseH-like_sf"/>
</dbReference>
<evidence type="ECO:0000256" key="6">
    <source>
        <dbReference type="ARBA" id="ARBA00023158"/>
    </source>
</evidence>
<dbReference type="GO" id="GO:0003723">
    <property type="term" value="F:RNA binding"/>
    <property type="evidence" value="ECO:0007669"/>
    <property type="project" value="UniProtKB-KW"/>
</dbReference>
<dbReference type="FunFam" id="3.30.420.10:FF:000001">
    <property type="entry name" value="Protein argonaute-2"/>
    <property type="match status" value="1"/>
</dbReference>
<evidence type="ECO:0000313" key="12">
    <source>
        <dbReference type="EMBL" id="CAD7272661.1"/>
    </source>
</evidence>
<evidence type="ECO:0000256" key="5">
    <source>
        <dbReference type="ARBA" id="ARBA00022884"/>
    </source>
</evidence>
<dbReference type="SUPFAM" id="SSF101690">
    <property type="entry name" value="PAZ domain"/>
    <property type="match status" value="1"/>
</dbReference>
<evidence type="ECO:0000313" key="13">
    <source>
        <dbReference type="Proteomes" id="UP000678499"/>
    </source>
</evidence>
<dbReference type="EMBL" id="CAJPEX010000050">
    <property type="protein sequence ID" value="CAG0912813.1"/>
    <property type="molecule type" value="Genomic_DNA"/>
</dbReference>
<dbReference type="AlphaFoldDB" id="A0A7R9BEL7"/>
<evidence type="ECO:0000256" key="3">
    <source>
        <dbReference type="ARBA" id="ARBA00022490"/>
    </source>
</evidence>
<dbReference type="InterPro" id="IPR036085">
    <property type="entry name" value="PAZ_dom_sf"/>
</dbReference>
<evidence type="ECO:0000259" key="10">
    <source>
        <dbReference type="PROSITE" id="PS50821"/>
    </source>
</evidence>
<dbReference type="SMART" id="SM01163">
    <property type="entry name" value="DUF1785"/>
    <property type="match status" value="1"/>
</dbReference>
<sequence>MLPIGQGGHHASFTGTGDPLIGGPPPAPGMTVPPIGMLPPGDSMSGIMPTGGMSIPPPVGAAATLHGAPDPPKFISPHRPNLGSEGKQIMLKANHFQVVIPSNLLIHYYDVSIQPEKCPRRVNREVIDTLMRANKRFVGAKPVFDGRSNLYTKDLLPITSSKEEFEVTLPGDGNNERKFIVVLKWIAQVSLHHLEEFLEGRSRRIPNDSILALDVLMRHLPSMVYIPVGRSFFSPPEDCRNPLGGGREVWFGFHQSVKPSQWKMMLNIDVSATAFYKAQSVISFMCEVLDLKDLSEQRRPLTDSQRVKFTKEIKGLKVVINHCGNMRRKYRVCNVTRRPAQMQSFPLQLDSGQTVECTVAKYFLDKYHMKLQFPHFPCLQVGQEHKHTYLPLEVCEIEAGQRCIKKLTDLQTSTMIKATARNAPDREREINTLVGRASFNSDPYLKEFGLSVASSMMEVRGRVLPPPKLQYGGKSRTQALPNQGVWDMRGKQFFTGVEIRVWAIACFSLPKMVREEALRTFTQQIQKISNDAGMPITSSPSFCKYASGPDQVEPMFKFLKSQFPGLQLVIVILPGKTPVYAEVKRVGDTVLGLATQCVQAKNVNKPSAQTLSNLCLKMNVKLGGVNAILMPSVRPKVFHEPVIFMGGDVTHPPAGDSKKPSIAAVVGSMDGHPSRYAATVRVQQHRQEVIQELTSMVTELLVQFYKSTHFKPNRIIFYRDAVSEGQFQNVLHHELTSIREACIKLESDYRPGITYIVVQKRHHTRLFCSDRKDMVGKSGNIPAGTTVDVGITHPTEFDFYLCSHQGIQGTSRPSHYHVLWDDNRFDSDELQQLTYQLCHTYVRCTRSVSVPAPAYYAHLVAFRARYHLVEKDHDSGEGSHHSGGSEDRNPHAMARAVKIHADAAKVMYFA</sequence>
<evidence type="ECO:0000256" key="1">
    <source>
        <dbReference type="ARBA" id="ARBA00004201"/>
    </source>
</evidence>
<feature type="region of interest" description="Disordered" evidence="9">
    <location>
        <begin position="1"/>
        <end position="41"/>
    </location>
</feature>
<keyword evidence="7" id="KW-0687">Ribonucleoprotein</keyword>
<dbReference type="InterPro" id="IPR045246">
    <property type="entry name" value="Piwi_ago-like"/>
</dbReference>